<feature type="region of interest" description="Disordered" evidence="1">
    <location>
        <begin position="1"/>
        <end position="56"/>
    </location>
</feature>
<evidence type="ECO:0000313" key="3">
    <source>
        <dbReference type="Proteomes" id="UP000694551"/>
    </source>
</evidence>
<keyword evidence="3" id="KW-1185">Reference proteome</keyword>
<reference evidence="2" key="2">
    <citation type="submission" date="2025-09" db="UniProtKB">
        <authorList>
            <consortium name="Ensembl"/>
        </authorList>
    </citation>
    <scope>IDENTIFICATION</scope>
</reference>
<sequence length="56" mass="5885">MRSLHRPGKNQSNGPPSSSSAAQSGSRSQDYRSTGPWAARRTPSRRPCGTASTAPS</sequence>
<name>A0A8D0F1Y6_STROC</name>
<evidence type="ECO:0000313" key="2">
    <source>
        <dbReference type="Ensembl" id="ENSSOCP00000010140.1"/>
    </source>
</evidence>
<dbReference type="Ensembl" id="ENSSOCT00000010401.1">
    <property type="protein sequence ID" value="ENSSOCP00000010140.1"/>
    <property type="gene ID" value="ENSSOCG00000007733.1"/>
</dbReference>
<feature type="compositionally biased region" description="Low complexity" evidence="1">
    <location>
        <begin position="10"/>
        <end position="26"/>
    </location>
</feature>
<reference evidence="2" key="1">
    <citation type="submission" date="2025-08" db="UniProtKB">
        <authorList>
            <consortium name="Ensembl"/>
        </authorList>
    </citation>
    <scope>IDENTIFICATION</scope>
</reference>
<evidence type="ECO:0000256" key="1">
    <source>
        <dbReference type="SAM" id="MobiDB-lite"/>
    </source>
</evidence>
<organism evidence="2 3">
    <name type="scientific">Strix occidentalis caurina</name>
    <name type="common">northern spotted owl</name>
    <dbReference type="NCBI Taxonomy" id="311401"/>
    <lineage>
        <taxon>Eukaryota</taxon>
        <taxon>Metazoa</taxon>
        <taxon>Chordata</taxon>
        <taxon>Craniata</taxon>
        <taxon>Vertebrata</taxon>
        <taxon>Euteleostomi</taxon>
        <taxon>Archelosauria</taxon>
        <taxon>Archosauria</taxon>
        <taxon>Dinosauria</taxon>
        <taxon>Saurischia</taxon>
        <taxon>Theropoda</taxon>
        <taxon>Coelurosauria</taxon>
        <taxon>Aves</taxon>
        <taxon>Neognathae</taxon>
        <taxon>Neoaves</taxon>
        <taxon>Telluraves</taxon>
        <taxon>Strigiformes</taxon>
        <taxon>Strigidae</taxon>
        <taxon>Strix</taxon>
    </lineage>
</organism>
<protein>
    <submittedName>
        <fullName evidence="2">Uncharacterized protein</fullName>
    </submittedName>
</protein>
<proteinExistence type="predicted"/>
<dbReference type="AlphaFoldDB" id="A0A8D0F1Y6"/>
<dbReference type="Proteomes" id="UP000694551">
    <property type="component" value="Unplaced"/>
</dbReference>
<accession>A0A8D0F1Y6</accession>